<gene>
    <name evidence="2" type="ORF">SAMN05421548_1539</name>
</gene>
<dbReference type="EMBL" id="FMYQ01000053">
    <property type="protein sequence ID" value="SDE47032.1"/>
    <property type="molecule type" value="Genomic_DNA"/>
</dbReference>
<dbReference type="Proteomes" id="UP000198908">
    <property type="component" value="Unassembled WGS sequence"/>
</dbReference>
<evidence type="ECO:0000313" key="2">
    <source>
        <dbReference type="EMBL" id="SDE47032.1"/>
    </source>
</evidence>
<evidence type="ECO:0000313" key="3">
    <source>
        <dbReference type="Proteomes" id="UP000198908"/>
    </source>
</evidence>
<keyword evidence="3" id="KW-1185">Reference proteome</keyword>
<dbReference type="STRING" id="416944.SAMN05421548_1539"/>
<sequence length="246" mass="27885">MNLFSQHRDRVDLPSADFSYHLNRLQQFFKVLVGKDRFLGEWYLTGENLNDALRFPVYGKDHHPLKTAIEELDKKCQGKNSDDNKIISLWNGAVDQKDGASLTISIDGGNILPRMIDFNVKESRKGYSRLGDYQSVAEVISKVADIYGSFYVSYGPRKYVSKKVFPDRLGVSWMLYLPRVLTTTQVPEARALIPVESMLDGRRLGTIIVSETEGAFDVSNPEHVDVANAIEIRLADQDLLPRFIDL</sequence>
<organism evidence="2 3">
    <name type="scientific">Paraburkholderia lycopersici</name>
    <dbReference type="NCBI Taxonomy" id="416944"/>
    <lineage>
        <taxon>Bacteria</taxon>
        <taxon>Pseudomonadati</taxon>
        <taxon>Pseudomonadota</taxon>
        <taxon>Betaproteobacteria</taxon>
        <taxon>Burkholderiales</taxon>
        <taxon>Burkholderiaceae</taxon>
        <taxon>Paraburkholderia</taxon>
    </lineage>
</organism>
<dbReference type="Pfam" id="PF15579">
    <property type="entry name" value="Imm52"/>
    <property type="match status" value="1"/>
</dbReference>
<reference evidence="3" key="1">
    <citation type="submission" date="2016-09" db="EMBL/GenBank/DDBJ databases">
        <authorList>
            <person name="Varghese N."/>
            <person name="Submissions S."/>
        </authorList>
    </citation>
    <scope>NUCLEOTIDE SEQUENCE [LARGE SCALE GENOMIC DNA]</scope>
    <source>
        <strain evidence="3">TNe-862</strain>
    </source>
</reference>
<evidence type="ECO:0000259" key="1">
    <source>
        <dbReference type="Pfam" id="PF15579"/>
    </source>
</evidence>
<dbReference type="OrthoDB" id="8718152at2"/>
<proteinExistence type="predicted"/>
<protein>
    <submittedName>
        <fullName evidence="2">Immunity protein 52</fullName>
    </submittedName>
</protein>
<name>A0A1G7D648_9BURK</name>
<accession>A0A1G7D648</accession>
<dbReference type="InterPro" id="IPR028969">
    <property type="entry name" value="Imm52"/>
</dbReference>
<dbReference type="AlphaFoldDB" id="A0A1G7D648"/>
<feature type="domain" description="Immunity protein 52" evidence="1">
    <location>
        <begin position="23"/>
        <end position="240"/>
    </location>
</feature>